<reference evidence="2 3" key="1">
    <citation type="submission" date="2010-08" db="EMBL/GenBank/DDBJ databases">
        <title>Complete sequence of Clostridium cellulovorans 743B.</title>
        <authorList>
            <consortium name="US DOE Joint Genome Institute"/>
            <person name="Lucas S."/>
            <person name="Copeland A."/>
            <person name="Lapidus A."/>
            <person name="Cheng J.-F."/>
            <person name="Bruce D."/>
            <person name="Goodwin L."/>
            <person name="Pitluck S."/>
            <person name="Chertkov O."/>
            <person name="Detter J.C."/>
            <person name="Han C."/>
            <person name="Tapia R."/>
            <person name="Land M."/>
            <person name="Hauser L."/>
            <person name="Chang Y.-J."/>
            <person name="Jeffries C."/>
            <person name="Kyrpides N."/>
            <person name="Ivanova N."/>
            <person name="Mikhailova N."/>
            <person name="Hemme C.L."/>
            <person name="Woyke T."/>
        </authorList>
    </citation>
    <scope>NUCLEOTIDE SEQUENCE [LARGE SCALE GENOMIC DNA]</scope>
    <source>
        <strain evidence="3">ATCC 35296 / DSM 3052 / OCM 3 / 743B</strain>
    </source>
</reference>
<dbReference type="PROSITE" id="PS51782">
    <property type="entry name" value="LYSM"/>
    <property type="match status" value="1"/>
</dbReference>
<dbReference type="RefSeq" id="WP_010075882.1">
    <property type="nucleotide sequence ID" value="NC_014393.1"/>
</dbReference>
<dbReference type="KEGG" id="ccb:Clocel_3096"/>
<name>D9STQ2_CLOC7</name>
<organism evidence="2 3">
    <name type="scientific">Clostridium cellulovorans (strain ATCC 35296 / DSM 3052 / OCM 3 / 743B)</name>
    <dbReference type="NCBI Taxonomy" id="573061"/>
    <lineage>
        <taxon>Bacteria</taxon>
        <taxon>Bacillati</taxon>
        <taxon>Bacillota</taxon>
        <taxon>Clostridia</taxon>
        <taxon>Eubacteriales</taxon>
        <taxon>Clostridiaceae</taxon>
        <taxon>Clostridium</taxon>
    </lineage>
</organism>
<accession>D9STQ2</accession>
<dbReference type="CAZy" id="CBM50">
    <property type="family name" value="Carbohydrate-Binding Module Family 50"/>
</dbReference>
<evidence type="ECO:0000313" key="3">
    <source>
        <dbReference type="Proteomes" id="UP000002730"/>
    </source>
</evidence>
<sequence>MGVELVKDTIEFEKLLGENVVNLIQKEEYIVPDSHPDVKNIISVDVKPVITTEEIVQDKVYVEGVIQYSILYIADESEERTEAFNLVYKSKFNGYVDMPGCEHDMKAVVNCFVEHMECRILNERKICLEGVLTVNALVKAIHAFDYVKGLSDTKNTQMLYYPLTVDKKIGAGDCNLIAKTQILVPIEKPQIANVVKNNVNFHKKSIKVMDGKVIIEGSANIKFLYKGKDTREFVAVEEEAMVSGEIPIDGATSDMLALSDVSIESIEYNVSDDDLGESRVIDVEVLFKGTVEIIGKDDIDIIDDAYCPDVRLNLMKKPYDLNIIFDHKYLENIVKDNIEIPGNMPKPINCLMTTGDISVVEKKIIDDKVLIEGLVKASVIYETNNENIYLASLDEELPFSCSIDIPGSRVGMDVIANLNLESIEGSIEANTIAIKSVVGADVTVKYNAHKEFIDDVSVIEGEVPKKKASVTIYTIQNGDTLWKVAKKYFTTVERLSEINDLEVNDSIKPGEKLIIEGRAII</sequence>
<feature type="domain" description="LysM" evidence="1">
    <location>
        <begin position="471"/>
        <end position="515"/>
    </location>
</feature>
<dbReference type="AlphaFoldDB" id="D9STQ2"/>
<evidence type="ECO:0000259" key="1">
    <source>
        <dbReference type="PROSITE" id="PS51782"/>
    </source>
</evidence>
<dbReference type="HOGENOM" id="CLU_037106_0_0_9"/>
<proteinExistence type="predicted"/>
<dbReference type="SUPFAM" id="SSF54106">
    <property type="entry name" value="LysM domain"/>
    <property type="match status" value="1"/>
</dbReference>
<dbReference type="Pfam" id="PF01476">
    <property type="entry name" value="LysM"/>
    <property type="match status" value="1"/>
</dbReference>
<dbReference type="Pfam" id="PF12673">
    <property type="entry name" value="SipL"/>
    <property type="match status" value="3"/>
</dbReference>
<gene>
    <name evidence="2" type="ordered locus">Clocel_3096</name>
</gene>
<dbReference type="STRING" id="573061.Clocel_3096"/>
<evidence type="ECO:0000313" key="2">
    <source>
        <dbReference type="EMBL" id="ADL52786.1"/>
    </source>
</evidence>
<dbReference type="InterPro" id="IPR018392">
    <property type="entry name" value="LysM"/>
</dbReference>
<dbReference type="OrthoDB" id="9779340at2"/>
<dbReference type="InterPro" id="IPR024300">
    <property type="entry name" value="SipL_SPOCS_dom"/>
</dbReference>
<protein>
    <submittedName>
        <fullName evidence="2">Peptidoglycan-binding lysin domain</fullName>
    </submittedName>
</protein>
<dbReference type="SMART" id="SM00257">
    <property type="entry name" value="LysM"/>
    <property type="match status" value="1"/>
</dbReference>
<dbReference type="eggNOG" id="COG1388">
    <property type="taxonomic scope" value="Bacteria"/>
</dbReference>
<dbReference type="Proteomes" id="UP000002730">
    <property type="component" value="Chromosome"/>
</dbReference>
<dbReference type="EMBL" id="CP002160">
    <property type="protein sequence ID" value="ADL52786.1"/>
    <property type="molecule type" value="Genomic_DNA"/>
</dbReference>
<dbReference type="CDD" id="cd00118">
    <property type="entry name" value="LysM"/>
    <property type="match status" value="1"/>
</dbReference>
<dbReference type="Gene3D" id="3.10.350.10">
    <property type="entry name" value="LysM domain"/>
    <property type="match status" value="1"/>
</dbReference>
<dbReference type="InterPro" id="IPR036779">
    <property type="entry name" value="LysM_dom_sf"/>
</dbReference>
<keyword evidence="3" id="KW-1185">Reference proteome</keyword>